<organism evidence="1 2">
    <name type="scientific">Dibothriocephalus latus</name>
    <name type="common">Fish tapeworm</name>
    <name type="synonym">Diphyllobothrium latum</name>
    <dbReference type="NCBI Taxonomy" id="60516"/>
    <lineage>
        <taxon>Eukaryota</taxon>
        <taxon>Metazoa</taxon>
        <taxon>Spiralia</taxon>
        <taxon>Lophotrochozoa</taxon>
        <taxon>Platyhelminthes</taxon>
        <taxon>Cestoda</taxon>
        <taxon>Eucestoda</taxon>
        <taxon>Diphyllobothriidea</taxon>
        <taxon>Diphyllobothriidae</taxon>
        <taxon>Dibothriocephalus</taxon>
    </lineage>
</organism>
<protein>
    <submittedName>
        <fullName evidence="1">Uncharacterized protein</fullName>
    </submittedName>
</protein>
<dbReference type="AlphaFoldDB" id="A0A3P7NZH5"/>
<dbReference type="Proteomes" id="UP000281553">
    <property type="component" value="Unassembled WGS sequence"/>
</dbReference>
<evidence type="ECO:0000313" key="2">
    <source>
        <dbReference type="Proteomes" id="UP000281553"/>
    </source>
</evidence>
<dbReference type="EMBL" id="UYRU01058032">
    <property type="protein sequence ID" value="VDN14019.1"/>
    <property type="molecule type" value="Genomic_DNA"/>
</dbReference>
<sequence>MVISIETQVTPRLPVRDVRLPSMSSRSAEVRVIPGSVYFSGRLEQVPIGIAQLYGSEAKQAQFQAFQS</sequence>
<name>A0A3P7NZH5_DIBLA</name>
<proteinExistence type="predicted"/>
<dbReference type="OrthoDB" id="6260245at2759"/>
<gene>
    <name evidence="1" type="ORF">DILT_LOCUS9850</name>
</gene>
<evidence type="ECO:0000313" key="1">
    <source>
        <dbReference type="EMBL" id="VDN14019.1"/>
    </source>
</evidence>
<reference evidence="1 2" key="1">
    <citation type="submission" date="2018-11" db="EMBL/GenBank/DDBJ databases">
        <authorList>
            <consortium name="Pathogen Informatics"/>
        </authorList>
    </citation>
    <scope>NUCLEOTIDE SEQUENCE [LARGE SCALE GENOMIC DNA]</scope>
</reference>
<keyword evidence="2" id="KW-1185">Reference proteome</keyword>
<accession>A0A3P7NZH5</accession>